<dbReference type="GO" id="GO:0005737">
    <property type="term" value="C:cytoplasm"/>
    <property type="evidence" value="ECO:0007669"/>
    <property type="project" value="TreeGrafter"/>
</dbReference>
<dbReference type="GO" id="GO:0005694">
    <property type="term" value="C:chromosome"/>
    <property type="evidence" value="ECO:0007669"/>
    <property type="project" value="TreeGrafter"/>
</dbReference>
<proteinExistence type="inferred from homology"/>
<evidence type="ECO:0000256" key="4">
    <source>
        <dbReference type="ARBA" id="ARBA00034617"/>
    </source>
</evidence>
<reference evidence="7" key="1">
    <citation type="journal article" date="2023" name="Mol. Phylogenet. Evol.">
        <title>Genome-scale phylogeny and comparative genomics of the fungal order Sordariales.</title>
        <authorList>
            <person name="Hensen N."/>
            <person name="Bonometti L."/>
            <person name="Westerberg I."/>
            <person name="Brannstrom I.O."/>
            <person name="Guillou S."/>
            <person name="Cros-Aarteil S."/>
            <person name="Calhoun S."/>
            <person name="Haridas S."/>
            <person name="Kuo A."/>
            <person name="Mondo S."/>
            <person name="Pangilinan J."/>
            <person name="Riley R."/>
            <person name="LaButti K."/>
            <person name="Andreopoulos B."/>
            <person name="Lipzen A."/>
            <person name="Chen C."/>
            <person name="Yan M."/>
            <person name="Daum C."/>
            <person name="Ng V."/>
            <person name="Clum A."/>
            <person name="Steindorff A."/>
            <person name="Ohm R.A."/>
            <person name="Martin F."/>
            <person name="Silar P."/>
            <person name="Natvig D.O."/>
            <person name="Lalanne C."/>
            <person name="Gautier V."/>
            <person name="Ament-Velasquez S.L."/>
            <person name="Kruys A."/>
            <person name="Hutchinson M.I."/>
            <person name="Powell A.J."/>
            <person name="Barry K."/>
            <person name="Miller A.N."/>
            <person name="Grigoriev I.V."/>
            <person name="Debuchy R."/>
            <person name="Gladieux P."/>
            <person name="Hiltunen Thoren M."/>
            <person name="Johannesson H."/>
        </authorList>
    </citation>
    <scope>NUCLEOTIDE SEQUENCE</scope>
    <source>
        <strain evidence="7">CBS 508.74</strain>
    </source>
</reference>
<dbReference type="Proteomes" id="UP001302812">
    <property type="component" value="Unassembled WGS sequence"/>
</dbReference>
<dbReference type="GO" id="GO:0043138">
    <property type="term" value="F:3'-5' DNA helicase activity"/>
    <property type="evidence" value="ECO:0007669"/>
    <property type="project" value="UniProtKB-EC"/>
</dbReference>
<protein>
    <recommendedName>
        <fullName evidence="5">DNA 3'-5' helicase</fullName>
        <ecNumber evidence="5">5.6.2.4</ecNumber>
    </recommendedName>
</protein>
<dbReference type="PANTHER" id="PTHR13710">
    <property type="entry name" value="DNA HELICASE RECQ FAMILY MEMBER"/>
    <property type="match status" value="1"/>
</dbReference>
<dbReference type="PROSITE" id="PS51194">
    <property type="entry name" value="HELICASE_CTER"/>
    <property type="match status" value="1"/>
</dbReference>
<dbReference type="InterPro" id="IPR027417">
    <property type="entry name" value="P-loop_NTPase"/>
</dbReference>
<evidence type="ECO:0000256" key="5">
    <source>
        <dbReference type="ARBA" id="ARBA00034808"/>
    </source>
</evidence>
<comment type="similarity">
    <text evidence="1">Belongs to the helicase family. RecQ subfamily.</text>
</comment>
<keyword evidence="3" id="KW-0413">Isomerase</keyword>
<dbReference type="Pfam" id="PF00271">
    <property type="entry name" value="Helicase_C"/>
    <property type="match status" value="1"/>
</dbReference>
<feature type="non-terminal residue" evidence="7">
    <location>
        <position position="73"/>
    </location>
</feature>
<dbReference type="PANTHER" id="PTHR13710:SF105">
    <property type="entry name" value="ATP-DEPENDENT DNA HELICASE Q1"/>
    <property type="match status" value="1"/>
</dbReference>
<evidence type="ECO:0000256" key="3">
    <source>
        <dbReference type="ARBA" id="ARBA00023235"/>
    </source>
</evidence>
<comment type="caution">
    <text evidence="7">The sequence shown here is derived from an EMBL/GenBank/DDBJ whole genome shotgun (WGS) entry which is preliminary data.</text>
</comment>
<sequence length="73" mass="7648">VGGAEAKRAAVRQLREGTGQVFTATNALGLGVDAPRIRAVVQVGLVRQLRDYAQESGRAGRDGQASEAIMVRA</sequence>
<reference evidence="7" key="2">
    <citation type="submission" date="2023-05" db="EMBL/GenBank/DDBJ databases">
        <authorList>
            <consortium name="Lawrence Berkeley National Laboratory"/>
            <person name="Steindorff A."/>
            <person name="Hensen N."/>
            <person name="Bonometti L."/>
            <person name="Westerberg I."/>
            <person name="Brannstrom I.O."/>
            <person name="Guillou S."/>
            <person name="Cros-Aarteil S."/>
            <person name="Calhoun S."/>
            <person name="Haridas S."/>
            <person name="Kuo A."/>
            <person name="Mondo S."/>
            <person name="Pangilinan J."/>
            <person name="Riley R."/>
            <person name="Labutti K."/>
            <person name="Andreopoulos B."/>
            <person name="Lipzen A."/>
            <person name="Chen C."/>
            <person name="Yanf M."/>
            <person name="Daum C."/>
            <person name="Ng V."/>
            <person name="Clum A."/>
            <person name="Ohm R."/>
            <person name="Martin F."/>
            <person name="Silar P."/>
            <person name="Natvig D."/>
            <person name="Lalanne C."/>
            <person name="Gautier V."/>
            <person name="Ament-Velasquez S.L."/>
            <person name="Kruys A."/>
            <person name="Hutchinson M.I."/>
            <person name="Powell A.J."/>
            <person name="Barry K."/>
            <person name="Miller A.N."/>
            <person name="Grigoriev I.V."/>
            <person name="Debuchy R."/>
            <person name="Gladieux P."/>
            <person name="Thoren M.H."/>
            <person name="Johannesson H."/>
        </authorList>
    </citation>
    <scope>NUCLEOTIDE SEQUENCE</scope>
    <source>
        <strain evidence="7">CBS 508.74</strain>
    </source>
</reference>
<evidence type="ECO:0000259" key="6">
    <source>
        <dbReference type="PROSITE" id="PS51194"/>
    </source>
</evidence>
<comment type="catalytic activity">
    <reaction evidence="4">
        <text>Couples ATP hydrolysis with the unwinding of duplex DNA by translocating in the 3'-5' direction.</text>
        <dbReference type="EC" id="5.6.2.4"/>
    </reaction>
</comment>
<gene>
    <name evidence="7" type="ORF">N656DRAFT_679298</name>
</gene>
<dbReference type="GO" id="GO:0003677">
    <property type="term" value="F:DNA binding"/>
    <property type="evidence" value="ECO:0007669"/>
    <property type="project" value="UniProtKB-KW"/>
</dbReference>
<dbReference type="RefSeq" id="XP_064673612.1">
    <property type="nucleotide sequence ID" value="XM_064810533.1"/>
</dbReference>
<evidence type="ECO:0000313" key="8">
    <source>
        <dbReference type="Proteomes" id="UP001302812"/>
    </source>
</evidence>
<feature type="domain" description="Helicase C-terminal" evidence="6">
    <location>
        <begin position="1"/>
        <end position="73"/>
    </location>
</feature>
<name>A0AAN6TK90_9PEZI</name>
<evidence type="ECO:0000313" key="7">
    <source>
        <dbReference type="EMBL" id="KAK4116042.1"/>
    </source>
</evidence>
<dbReference type="GO" id="GO:0009378">
    <property type="term" value="F:four-way junction helicase activity"/>
    <property type="evidence" value="ECO:0007669"/>
    <property type="project" value="TreeGrafter"/>
</dbReference>
<keyword evidence="2" id="KW-0238">DNA-binding</keyword>
<feature type="non-terminal residue" evidence="7">
    <location>
        <position position="1"/>
    </location>
</feature>
<dbReference type="Gene3D" id="3.40.50.300">
    <property type="entry name" value="P-loop containing nucleotide triphosphate hydrolases"/>
    <property type="match status" value="1"/>
</dbReference>
<evidence type="ECO:0000256" key="2">
    <source>
        <dbReference type="ARBA" id="ARBA00023125"/>
    </source>
</evidence>
<dbReference type="InterPro" id="IPR001650">
    <property type="entry name" value="Helicase_C-like"/>
</dbReference>
<dbReference type="AlphaFoldDB" id="A0AAN6TK90"/>
<keyword evidence="8" id="KW-1185">Reference proteome</keyword>
<dbReference type="SUPFAM" id="SSF52540">
    <property type="entry name" value="P-loop containing nucleoside triphosphate hydrolases"/>
    <property type="match status" value="1"/>
</dbReference>
<dbReference type="EMBL" id="MU853333">
    <property type="protein sequence ID" value="KAK4116042.1"/>
    <property type="molecule type" value="Genomic_DNA"/>
</dbReference>
<dbReference type="EC" id="5.6.2.4" evidence="5"/>
<dbReference type="GO" id="GO:0000724">
    <property type="term" value="P:double-strand break repair via homologous recombination"/>
    <property type="evidence" value="ECO:0007669"/>
    <property type="project" value="TreeGrafter"/>
</dbReference>
<accession>A0AAN6TK90</accession>
<dbReference type="GeneID" id="89934658"/>
<organism evidence="7 8">
    <name type="scientific">Canariomyces notabilis</name>
    <dbReference type="NCBI Taxonomy" id="2074819"/>
    <lineage>
        <taxon>Eukaryota</taxon>
        <taxon>Fungi</taxon>
        <taxon>Dikarya</taxon>
        <taxon>Ascomycota</taxon>
        <taxon>Pezizomycotina</taxon>
        <taxon>Sordariomycetes</taxon>
        <taxon>Sordariomycetidae</taxon>
        <taxon>Sordariales</taxon>
        <taxon>Chaetomiaceae</taxon>
        <taxon>Canariomyces</taxon>
    </lineage>
</organism>
<evidence type="ECO:0000256" key="1">
    <source>
        <dbReference type="ARBA" id="ARBA00005446"/>
    </source>
</evidence>